<dbReference type="Gene3D" id="3.30.470.30">
    <property type="entry name" value="DNA ligase/mRNA capping enzyme"/>
    <property type="match status" value="1"/>
</dbReference>
<feature type="domain" description="ATP-dependent DNA ligase family profile" evidence="8">
    <location>
        <begin position="262"/>
        <end position="398"/>
    </location>
</feature>
<proteinExistence type="inferred from homology"/>
<dbReference type="GO" id="GO:0005524">
    <property type="term" value="F:ATP binding"/>
    <property type="evidence" value="ECO:0007669"/>
    <property type="project" value="InterPro"/>
</dbReference>
<evidence type="ECO:0000256" key="2">
    <source>
        <dbReference type="ARBA" id="ARBA00007572"/>
    </source>
</evidence>
<evidence type="ECO:0000256" key="6">
    <source>
        <dbReference type="ARBA" id="ARBA00022763"/>
    </source>
</evidence>
<dbReference type="GO" id="GO:0006260">
    <property type="term" value="P:DNA replication"/>
    <property type="evidence" value="ECO:0007669"/>
    <property type="project" value="UniProtKB-KW"/>
</dbReference>
<evidence type="ECO:0000256" key="5">
    <source>
        <dbReference type="ARBA" id="ARBA00022705"/>
    </source>
</evidence>
<keyword evidence="4 9" id="KW-0436">Ligase</keyword>
<dbReference type="SUPFAM" id="SSF56091">
    <property type="entry name" value="DNA ligase/mRNA capping enzyme, catalytic domain"/>
    <property type="match status" value="1"/>
</dbReference>
<name>A0A6J5M2I1_9CAUD</name>
<evidence type="ECO:0000256" key="1">
    <source>
        <dbReference type="ARBA" id="ARBA00001968"/>
    </source>
</evidence>
<evidence type="ECO:0000256" key="4">
    <source>
        <dbReference type="ARBA" id="ARBA00022598"/>
    </source>
</evidence>
<reference evidence="9" key="1">
    <citation type="submission" date="2020-04" db="EMBL/GenBank/DDBJ databases">
        <authorList>
            <person name="Chiriac C."/>
            <person name="Salcher M."/>
            <person name="Ghai R."/>
            <person name="Kavagutti S V."/>
        </authorList>
    </citation>
    <scope>NUCLEOTIDE SEQUENCE</scope>
</reference>
<dbReference type="PANTHER" id="PTHR47810">
    <property type="entry name" value="DNA LIGASE"/>
    <property type="match status" value="1"/>
</dbReference>
<dbReference type="GO" id="GO:0003910">
    <property type="term" value="F:DNA ligase (ATP) activity"/>
    <property type="evidence" value="ECO:0007669"/>
    <property type="project" value="InterPro"/>
</dbReference>
<dbReference type="SUPFAM" id="SSF50249">
    <property type="entry name" value="Nucleic acid-binding proteins"/>
    <property type="match status" value="1"/>
</dbReference>
<dbReference type="CDD" id="cd08041">
    <property type="entry name" value="OBF_kDNA_ligase_like"/>
    <property type="match status" value="1"/>
</dbReference>
<sequence length="465" mass="53016">MNAPYVDKPSETILPRLADFEGLKLAADWIRDLESSDSRLHKERVIEKAYMASKLGSANAQCFLFNCYLAYNPYYIYNVKQVLETEGLVDRPNPWPRFWALLEALRTRSITGHAARRTIEQTAELFDSEEWNGLCRRVIIKDLRCGISEKTLNKVLKNSEWAIPVFSCQLATDSNDHQSKLRGRKLIEKKLDGVRVLAVISGTSVNLYSRNGKPFDNFPQIQESILRVSKHLTPTYGGKIVLDGEIIGESFQALMRQAQRKTDVETEGMTYCIFDVIPFNDFERGYWNAQQHKRTAWLLNNRSKIETETCLQVMPGFEVDLDTAEGHDQMRRFADDAVAAGFEGIMIKDLDAPYECKRSSFWMKWKPTISVDLTVIGVEEGTGRNAGRLGAFICEGVDNERHIRVNVGSGLSDSDRDVFWTGRNNILGHLVEVQADAVTQNQDGTYSLRFPRFLRFRDFEAGEKI</sequence>
<comment type="cofactor">
    <cofactor evidence="1">
        <name>a divalent metal cation</name>
        <dbReference type="ChEBI" id="CHEBI:60240"/>
    </cofactor>
</comment>
<accession>A0A6J5M2I1</accession>
<keyword evidence="5" id="KW-0235">DNA replication</keyword>
<keyword evidence="6" id="KW-0227">DNA damage</keyword>
<dbReference type="InterPro" id="IPR029319">
    <property type="entry name" value="DNA_ligase_OB"/>
</dbReference>
<gene>
    <name evidence="9" type="ORF">UFOVP328_362</name>
</gene>
<dbReference type="InterPro" id="IPR012340">
    <property type="entry name" value="NA-bd_OB-fold"/>
</dbReference>
<evidence type="ECO:0000256" key="3">
    <source>
        <dbReference type="ARBA" id="ARBA00013308"/>
    </source>
</evidence>
<dbReference type="GO" id="GO:0006310">
    <property type="term" value="P:DNA recombination"/>
    <property type="evidence" value="ECO:0007669"/>
    <property type="project" value="InterPro"/>
</dbReference>
<evidence type="ECO:0000313" key="9">
    <source>
        <dbReference type="EMBL" id="CAB4138169.1"/>
    </source>
</evidence>
<dbReference type="PROSITE" id="PS50160">
    <property type="entry name" value="DNA_LIGASE_A3"/>
    <property type="match status" value="1"/>
</dbReference>
<evidence type="ECO:0000259" key="8">
    <source>
        <dbReference type="PROSITE" id="PS50160"/>
    </source>
</evidence>
<dbReference type="Pfam" id="PF14743">
    <property type="entry name" value="DNA_ligase_OB_2"/>
    <property type="match status" value="1"/>
</dbReference>
<protein>
    <recommendedName>
        <fullName evidence="3">DNA ligase</fullName>
    </recommendedName>
</protein>
<dbReference type="GO" id="GO:0006281">
    <property type="term" value="P:DNA repair"/>
    <property type="evidence" value="ECO:0007669"/>
    <property type="project" value="UniProtKB-KW"/>
</dbReference>
<dbReference type="Pfam" id="PF01068">
    <property type="entry name" value="DNA_ligase_A_M"/>
    <property type="match status" value="1"/>
</dbReference>
<dbReference type="PANTHER" id="PTHR47810:SF1">
    <property type="entry name" value="DNA LIGASE B"/>
    <property type="match status" value="1"/>
</dbReference>
<organism evidence="9">
    <name type="scientific">uncultured Caudovirales phage</name>
    <dbReference type="NCBI Taxonomy" id="2100421"/>
    <lineage>
        <taxon>Viruses</taxon>
        <taxon>Duplodnaviria</taxon>
        <taxon>Heunggongvirae</taxon>
        <taxon>Uroviricota</taxon>
        <taxon>Caudoviricetes</taxon>
        <taxon>Peduoviridae</taxon>
        <taxon>Maltschvirus</taxon>
        <taxon>Maltschvirus maltsch</taxon>
    </lineage>
</organism>
<dbReference type="InterPro" id="IPR050326">
    <property type="entry name" value="NAD_dep_DNA_ligaseB"/>
</dbReference>
<evidence type="ECO:0000256" key="7">
    <source>
        <dbReference type="ARBA" id="ARBA00023204"/>
    </source>
</evidence>
<comment type="similarity">
    <text evidence="2">Belongs to the ATP-dependent DNA ligase family.</text>
</comment>
<dbReference type="InterPro" id="IPR012310">
    <property type="entry name" value="DNA_ligase_ATP-dep_cent"/>
</dbReference>
<dbReference type="Gene3D" id="2.40.50.140">
    <property type="entry name" value="Nucleic acid-binding proteins"/>
    <property type="match status" value="1"/>
</dbReference>
<dbReference type="EMBL" id="LR796341">
    <property type="protein sequence ID" value="CAB4138169.1"/>
    <property type="molecule type" value="Genomic_DNA"/>
</dbReference>
<keyword evidence="7" id="KW-0234">DNA repair</keyword>